<evidence type="ECO:0000256" key="1">
    <source>
        <dbReference type="SAM" id="SignalP"/>
    </source>
</evidence>
<reference evidence="2 3" key="1">
    <citation type="journal article" date="2016" name="Int. J. Syst. Evol. Microbiol.">
        <title>Streptococcuspantholopis sp. nov., isolated from faeces of the Tibetan antelope (Pantholops hodgsonii).</title>
        <authorList>
            <person name="Bai X."/>
            <person name="Xiong Y."/>
            <person name="Lu S."/>
            <person name="Jin D."/>
            <person name="Lai X."/>
            <person name="Yang J."/>
            <person name="Niu L."/>
            <person name="Hu S."/>
            <person name="Meng X."/>
            <person name="Pu J."/>
            <person name="Ye C."/>
            <person name="Xu J."/>
        </authorList>
    </citation>
    <scope>NUCLEOTIDE SEQUENCE [LARGE SCALE GENOMIC DNA]</scope>
    <source>
        <strain evidence="2 3">TA 26</strain>
    </source>
</reference>
<dbReference type="SUPFAM" id="SSF53822">
    <property type="entry name" value="Periplasmic binding protein-like I"/>
    <property type="match status" value="1"/>
</dbReference>
<name>A0A172Q848_9STRE</name>
<dbReference type="Gene3D" id="3.40.50.2300">
    <property type="match status" value="2"/>
</dbReference>
<dbReference type="OrthoDB" id="9776955at2"/>
<dbReference type="EMBL" id="CP014699">
    <property type="protein sequence ID" value="AND79575.1"/>
    <property type="molecule type" value="Genomic_DNA"/>
</dbReference>
<dbReference type="NCBIfam" id="NF041285">
    <property type="entry name" value="ABC_SBP_TrpX"/>
    <property type="match status" value="1"/>
</dbReference>
<keyword evidence="1" id="KW-0732">Signal</keyword>
<organism evidence="2 3">
    <name type="scientific">Streptococcus pantholopis</name>
    <dbReference type="NCBI Taxonomy" id="1811193"/>
    <lineage>
        <taxon>Bacteria</taxon>
        <taxon>Bacillati</taxon>
        <taxon>Bacillota</taxon>
        <taxon>Bacilli</taxon>
        <taxon>Lactobacillales</taxon>
        <taxon>Streptococcaceae</taxon>
        <taxon>Streptococcus</taxon>
    </lineage>
</organism>
<gene>
    <name evidence="2" type="ORF">A0O21_05810</name>
</gene>
<dbReference type="PANTHER" id="PTHR35271">
    <property type="entry name" value="ABC TRANSPORTER, SUBSTRATE-BINDING LIPOPROTEIN-RELATED"/>
    <property type="match status" value="1"/>
</dbReference>
<dbReference type="RefSeq" id="WP_067062712.1">
    <property type="nucleotide sequence ID" value="NZ_CP014699.1"/>
</dbReference>
<proteinExistence type="predicted"/>
<sequence>MKNKGLMVTLAALLVLAAGALIYQNVNNQAGTNDKKVVKVGILQYVTHDALDEIHQGIVDGLEEAGYSGDNIEITDMNAEGDQSKIQTMSKQLANSDNDVLVGIATPAAQGLASATKDIPVVMGAISDPVGAKLVANLEKPEANVTGVSNQVPTKQTVKLITDITPEVKTVGVLYASSEDNSASQVKEFKEEAEAAGLTVAEYAVPSTNEISTTMSVMTGKVDAVFVPQDNTIASAFTTVVSAANAAKLPVYSSVDTMVEQGSIASVAQSQYELGVETAKIVVKLLAGKEVKDVPVKIVDSGTPIVNLQAAKTLDITVPDSVISEADTVIAAND</sequence>
<keyword evidence="3" id="KW-1185">Reference proteome</keyword>
<evidence type="ECO:0000313" key="2">
    <source>
        <dbReference type="EMBL" id="AND79575.1"/>
    </source>
</evidence>
<evidence type="ECO:0000313" key="3">
    <source>
        <dbReference type="Proteomes" id="UP000077317"/>
    </source>
</evidence>
<dbReference type="InterPro" id="IPR047776">
    <property type="entry name" value="ABC_SBP_TrpX-like"/>
</dbReference>
<dbReference type="InterPro" id="IPR028082">
    <property type="entry name" value="Peripla_BP_I"/>
</dbReference>
<dbReference type="CDD" id="cd06325">
    <property type="entry name" value="PBP1_ABC_unchar_transporter"/>
    <property type="match status" value="1"/>
</dbReference>
<dbReference type="STRING" id="1811193.A0O21_05810"/>
<dbReference type="AlphaFoldDB" id="A0A172Q848"/>
<dbReference type="Pfam" id="PF04392">
    <property type="entry name" value="ABC_sub_bind"/>
    <property type="match status" value="1"/>
</dbReference>
<protein>
    <submittedName>
        <fullName evidence="2">Peptide ABC transporter substrate-binding protein</fullName>
    </submittedName>
</protein>
<feature type="signal peptide" evidence="1">
    <location>
        <begin position="1"/>
        <end position="20"/>
    </location>
</feature>
<dbReference type="InterPro" id="IPR007487">
    <property type="entry name" value="ABC_transpt-TYRBP-like"/>
</dbReference>
<dbReference type="KEGG" id="spat:A0O21_05810"/>
<feature type="chain" id="PRO_5039668689" evidence="1">
    <location>
        <begin position="21"/>
        <end position="334"/>
    </location>
</feature>
<dbReference type="Proteomes" id="UP000077317">
    <property type="component" value="Chromosome"/>
</dbReference>
<dbReference type="PANTHER" id="PTHR35271:SF1">
    <property type="entry name" value="ABC TRANSPORTER, SUBSTRATE-BINDING LIPOPROTEIN"/>
    <property type="match status" value="1"/>
</dbReference>
<accession>A0A172Q848</accession>
<reference evidence="3" key="2">
    <citation type="submission" date="2016-03" db="EMBL/GenBank/DDBJ databases">
        <title>Streptococcus antelopensis sp. nov., isolated from the feces of the Tibetan antelope (Pantholops hodgsonii) in Hoh Xil National Nature Reserve, Qinghai, China.</title>
        <authorList>
            <person name="Bai X."/>
        </authorList>
    </citation>
    <scope>NUCLEOTIDE SEQUENCE [LARGE SCALE GENOMIC DNA]</scope>
    <source>
        <strain evidence="3">TA 26</strain>
    </source>
</reference>